<protein>
    <submittedName>
        <fullName evidence="2">Uncharacterized protein</fullName>
    </submittedName>
</protein>
<keyword evidence="1" id="KW-1133">Transmembrane helix</keyword>
<dbReference type="EMBL" id="HBGE01110303">
    <property type="protein sequence ID" value="CAD9188997.1"/>
    <property type="molecule type" value="Transcribed_RNA"/>
</dbReference>
<reference evidence="2" key="1">
    <citation type="submission" date="2021-01" db="EMBL/GenBank/DDBJ databases">
        <authorList>
            <person name="Corre E."/>
            <person name="Pelletier E."/>
            <person name="Niang G."/>
            <person name="Scheremetjew M."/>
            <person name="Finn R."/>
            <person name="Kale V."/>
            <person name="Holt S."/>
            <person name="Cochrane G."/>
            <person name="Meng A."/>
            <person name="Brown T."/>
            <person name="Cohen L."/>
        </authorList>
    </citation>
    <scope>NUCLEOTIDE SEQUENCE</scope>
    <source>
        <strain evidence="2">OF101</strain>
    </source>
</reference>
<feature type="transmembrane region" description="Helical" evidence="1">
    <location>
        <begin position="135"/>
        <end position="155"/>
    </location>
</feature>
<evidence type="ECO:0000313" key="2">
    <source>
        <dbReference type="EMBL" id="CAD9188997.1"/>
    </source>
</evidence>
<gene>
    <name evidence="2" type="ORF">ACAT0790_LOCUS65771</name>
</gene>
<sequence length="193" mass="22031">MEKIKGPVFVENPDGSLVQGVPPGYKEQTPPGTPRQQVLDPTFTAINVDIVRVLARHETLFLSMLLLQLAVEITFETIHFKYRDDAIFELSLIYPALSPTVIRVLYWLAFIGESIYCCAFFGLGVMAAFKSKPRLYQRFSTVALVGTLGQLPLAYLNRFNLLIFFLRFISYAYARFQWNLLHGIGLLRDEFTI</sequence>
<proteinExistence type="predicted"/>
<keyword evidence="1" id="KW-0812">Transmembrane</keyword>
<feature type="transmembrane region" description="Helical" evidence="1">
    <location>
        <begin position="100"/>
        <end position="123"/>
    </location>
</feature>
<dbReference type="AlphaFoldDB" id="A0A7S1WUY5"/>
<name>A0A7S1WUY5_ALECA</name>
<evidence type="ECO:0000256" key="1">
    <source>
        <dbReference type="SAM" id="Phobius"/>
    </source>
</evidence>
<accession>A0A7S1WUY5</accession>
<keyword evidence="1" id="KW-0472">Membrane</keyword>
<organism evidence="2">
    <name type="scientific">Alexandrium catenella</name>
    <name type="common">Red tide dinoflagellate</name>
    <name type="synonym">Gonyaulax catenella</name>
    <dbReference type="NCBI Taxonomy" id="2925"/>
    <lineage>
        <taxon>Eukaryota</taxon>
        <taxon>Sar</taxon>
        <taxon>Alveolata</taxon>
        <taxon>Dinophyceae</taxon>
        <taxon>Gonyaulacales</taxon>
        <taxon>Pyrocystaceae</taxon>
        <taxon>Alexandrium</taxon>
    </lineage>
</organism>